<protein>
    <submittedName>
        <fullName evidence="1">Uncharacterized protein</fullName>
    </submittedName>
</protein>
<accession>A0A8S5USW7</accession>
<sequence>MVIETYTRAYIINQDLLNQATYNQSEYTYVTFPIEVPNKEGLHLLVTDNLDVYDPLEHNPEVYTECFLKVRQTSGNRDNNGTWASVAVYDIDYSPVESENDVDIEYYDDGGYGYVLGLSDHDFIPEDFELGEEITKPILNAIRNNQVPFFTYINNYVGDVVDDVKRQLGLLTD</sequence>
<organism evidence="1">
    <name type="scientific">Myoviridae sp. ctijX18</name>
    <dbReference type="NCBI Taxonomy" id="2825154"/>
    <lineage>
        <taxon>Viruses</taxon>
        <taxon>Duplodnaviria</taxon>
        <taxon>Heunggongvirae</taxon>
        <taxon>Uroviricota</taxon>
        <taxon>Caudoviricetes</taxon>
    </lineage>
</organism>
<proteinExistence type="predicted"/>
<evidence type="ECO:0000313" key="1">
    <source>
        <dbReference type="EMBL" id="DAF97523.1"/>
    </source>
</evidence>
<reference evidence="1" key="1">
    <citation type="journal article" date="2021" name="Proc. Natl. Acad. Sci. U.S.A.">
        <title>A Catalog of Tens of Thousands of Viruses from Human Metagenomes Reveals Hidden Associations with Chronic Diseases.</title>
        <authorList>
            <person name="Tisza M.J."/>
            <person name="Buck C.B."/>
        </authorList>
    </citation>
    <scope>NUCLEOTIDE SEQUENCE</scope>
    <source>
        <strain evidence="1">CtijX18</strain>
    </source>
</reference>
<dbReference type="EMBL" id="BK016133">
    <property type="protein sequence ID" value="DAF97523.1"/>
    <property type="molecule type" value="Genomic_DNA"/>
</dbReference>
<name>A0A8S5USW7_9CAUD</name>